<dbReference type="VEuPathDB" id="AmoebaDB:KM1_314460"/>
<dbReference type="Pfam" id="PF00225">
    <property type="entry name" value="Kinesin"/>
    <property type="match status" value="1"/>
</dbReference>
<keyword evidence="6 10" id="KW-0067">ATP-binding</keyword>
<proteinExistence type="inferred from homology"/>
<dbReference type="SMART" id="SM00129">
    <property type="entry name" value="KISc"/>
    <property type="match status" value="1"/>
</dbReference>
<evidence type="ECO:0000256" key="12">
    <source>
        <dbReference type="SAM" id="MobiDB-lite"/>
    </source>
</evidence>
<dbReference type="VEuPathDB" id="AmoebaDB:EHI7A_025820"/>
<feature type="coiled-coil region" evidence="11">
    <location>
        <begin position="137"/>
        <end position="255"/>
    </location>
</feature>
<evidence type="ECO:0000256" key="1">
    <source>
        <dbReference type="ARBA" id="ARBA00004245"/>
    </source>
</evidence>
<evidence type="ECO:0000313" key="14">
    <source>
        <dbReference type="EMBL" id="GAT97664.1"/>
    </source>
</evidence>
<accession>A0A175JWE1</accession>
<evidence type="ECO:0000256" key="2">
    <source>
        <dbReference type="ARBA" id="ARBA00022448"/>
    </source>
</evidence>
<dbReference type="GO" id="GO:0005874">
    <property type="term" value="C:microtubule"/>
    <property type="evidence" value="ECO:0007669"/>
    <property type="project" value="UniProtKB-KW"/>
</dbReference>
<dbReference type="FunFam" id="3.40.850.10:FF:000065">
    <property type="entry name" value="Kinesin-like protein"/>
    <property type="match status" value="1"/>
</dbReference>
<evidence type="ECO:0000256" key="8">
    <source>
        <dbReference type="ARBA" id="ARBA00023175"/>
    </source>
</evidence>
<organism evidence="14 15">
    <name type="scientific">Entamoeba histolytica</name>
    <dbReference type="NCBI Taxonomy" id="5759"/>
    <lineage>
        <taxon>Eukaryota</taxon>
        <taxon>Amoebozoa</taxon>
        <taxon>Evosea</taxon>
        <taxon>Archamoebae</taxon>
        <taxon>Mastigamoebida</taxon>
        <taxon>Entamoebidae</taxon>
        <taxon>Entamoeba</taxon>
    </lineage>
</organism>
<name>A0A175JWE1_ENTHI</name>
<evidence type="ECO:0000256" key="3">
    <source>
        <dbReference type="ARBA" id="ARBA00022490"/>
    </source>
</evidence>
<dbReference type="VEuPathDB" id="AmoebaDB:EHI8A_046700"/>
<evidence type="ECO:0000256" key="9">
    <source>
        <dbReference type="ARBA" id="ARBA00023212"/>
    </source>
</evidence>
<comment type="similarity">
    <text evidence="10">Belongs to the TRAFAC class myosin-kinesin ATPase superfamily. Kinesin family.</text>
</comment>
<dbReference type="InterPro" id="IPR027417">
    <property type="entry name" value="P-loop_NTPase"/>
</dbReference>
<keyword evidence="4" id="KW-0493">Microtubule</keyword>
<evidence type="ECO:0000256" key="5">
    <source>
        <dbReference type="ARBA" id="ARBA00022741"/>
    </source>
</evidence>
<evidence type="ECO:0000259" key="13">
    <source>
        <dbReference type="PROSITE" id="PS50067"/>
    </source>
</evidence>
<dbReference type="EMBL" id="BDEQ01000001">
    <property type="protein sequence ID" value="GAT97664.1"/>
    <property type="molecule type" value="Genomic_DNA"/>
</dbReference>
<reference evidence="14 15" key="1">
    <citation type="submission" date="2016-05" db="EMBL/GenBank/DDBJ databases">
        <title>First whole genome sequencing of Entamoeba histolytica HM1:IMSS-clone-6.</title>
        <authorList>
            <person name="Mukherjee Avik.K."/>
            <person name="Izumyama S."/>
            <person name="Nakada-Tsukui K."/>
            <person name="Nozaki T."/>
        </authorList>
    </citation>
    <scope>NUCLEOTIDE SEQUENCE [LARGE SCALE GENOMIC DNA]</scope>
    <source>
        <strain evidence="14 15">HM1:IMSS clone 6</strain>
    </source>
</reference>
<dbReference type="Proteomes" id="UP000078387">
    <property type="component" value="Unassembled WGS sequence"/>
</dbReference>
<evidence type="ECO:0000256" key="4">
    <source>
        <dbReference type="ARBA" id="ARBA00022701"/>
    </source>
</evidence>
<feature type="compositionally biased region" description="Polar residues" evidence="12">
    <location>
        <begin position="64"/>
        <end position="75"/>
    </location>
</feature>
<evidence type="ECO:0000256" key="10">
    <source>
        <dbReference type="PROSITE-ProRule" id="PRU00283"/>
    </source>
</evidence>
<evidence type="ECO:0000256" key="7">
    <source>
        <dbReference type="ARBA" id="ARBA00023054"/>
    </source>
</evidence>
<dbReference type="GO" id="GO:0090307">
    <property type="term" value="P:mitotic spindle assembly"/>
    <property type="evidence" value="ECO:0007669"/>
    <property type="project" value="UniProtKB-ARBA"/>
</dbReference>
<dbReference type="GO" id="GO:0003777">
    <property type="term" value="F:microtubule motor activity"/>
    <property type="evidence" value="ECO:0007669"/>
    <property type="project" value="InterPro"/>
</dbReference>
<dbReference type="Gene3D" id="3.40.850.10">
    <property type="entry name" value="Kinesin motor domain"/>
    <property type="match status" value="1"/>
</dbReference>
<dbReference type="SUPFAM" id="SSF52540">
    <property type="entry name" value="P-loop containing nucleoside triphosphate hydrolases"/>
    <property type="match status" value="1"/>
</dbReference>
<keyword evidence="9" id="KW-0206">Cytoskeleton</keyword>
<feature type="binding site" evidence="10">
    <location>
        <begin position="335"/>
        <end position="342"/>
    </location>
    <ligand>
        <name>ATP</name>
        <dbReference type="ChEBI" id="CHEBI:30616"/>
    </ligand>
</feature>
<dbReference type="VEuPathDB" id="AmoebaDB:EHI_119530"/>
<dbReference type="GO" id="GO:0007018">
    <property type="term" value="P:microtubule-based movement"/>
    <property type="evidence" value="ECO:0007669"/>
    <property type="project" value="InterPro"/>
</dbReference>
<dbReference type="GO" id="GO:0005524">
    <property type="term" value="F:ATP binding"/>
    <property type="evidence" value="ECO:0007669"/>
    <property type="project" value="UniProtKB-UniRule"/>
</dbReference>
<dbReference type="InterPro" id="IPR027640">
    <property type="entry name" value="Kinesin-like_fam"/>
</dbReference>
<keyword evidence="2" id="KW-0813">Transport</keyword>
<dbReference type="PROSITE" id="PS50067">
    <property type="entry name" value="KINESIN_MOTOR_2"/>
    <property type="match status" value="1"/>
</dbReference>
<keyword evidence="7 11" id="KW-0175">Coiled coil</keyword>
<gene>
    <name evidence="14" type="ORF">CL6EHI_119530</name>
</gene>
<protein>
    <submittedName>
        <fullName evidence="14">Kinesin putative</fullName>
    </submittedName>
</protein>
<dbReference type="InterPro" id="IPR036961">
    <property type="entry name" value="Kinesin_motor_dom_sf"/>
</dbReference>
<feature type="domain" description="Kinesin motor" evidence="13">
    <location>
        <begin position="255"/>
        <end position="574"/>
    </location>
</feature>
<comment type="caution">
    <text evidence="14">The sequence shown here is derived from an EMBL/GenBank/DDBJ whole genome shotgun (WGS) entry which is preliminary data.</text>
</comment>
<evidence type="ECO:0000256" key="11">
    <source>
        <dbReference type="SAM" id="Coils"/>
    </source>
</evidence>
<dbReference type="InterPro" id="IPR001752">
    <property type="entry name" value="Kinesin_motor_dom"/>
</dbReference>
<dbReference type="GO" id="GO:0008017">
    <property type="term" value="F:microtubule binding"/>
    <property type="evidence" value="ECO:0007669"/>
    <property type="project" value="InterPro"/>
</dbReference>
<keyword evidence="5 10" id="KW-0547">Nucleotide-binding</keyword>
<dbReference type="VEuPathDB" id="AmoebaDB:EHI5A_128000"/>
<feature type="region of interest" description="Disordered" evidence="12">
    <location>
        <begin position="62"/>
        <end position="92"/>
    </location>
</feature>
<dbReference type="AlphaFoldDB" id="A0A175JWE1"/>
<keyword evidence="8 10" id="KW-0505">Motor protein</keyword>
<evidence type="ECO:0000313" key="15">
    <source>
        <dbReference type="Proteomes" id="UP000078387"/>
    </source>
</evidence>
<dbReference type="eggNOG" id="KOG0239">
    <property type="taxonomic scope" value="Eukaryota"/>
</dbReference>
<keyword evidence="3" id="KW-0963">Cytoplasm</keyword>
<comment type="subcellular location">
    <subcellularLocation>
        <location evidence="1">Cytoplasm</location>
        <location evidence="1">Cytoskeleton</location>
    </subcellularLocation>
</comment>
<dbReference type="PANTHER" id="PTHR47972">
    <property type="entry name" value="KINESIN-LIKE PROTEIN KLP-3"/>
    <property type="match status" value="1"/>
</dbReference>
<dbReference type="PRINTS" id="PR00380">
    <property type="entry name" value="KINESINHEAVY"/>
</dbReference>
<sequence length="584" mass="66104">MREQFFHLMYSFIIGDQMSLPHSDDLYKHVAQPPPDFSKVPPLFRSTPLIRHHNASKPRLIKESTITKPQNNTKHSSLKLSSSKPIPTFTKQPTFDTSELTKLLGEIMEEKLQQLKKDEIERTEVIGANQVLVNPVQNELKKELEKVESELKLNNEKIKNVEMEKQSILFENESLKNQLNVLKRTVETTNGNWEMEKQMNANAQNKIQELLETIQSLNKQNQFLQSELEKTEDKLIHSEKERRKLHNEVMELKGNVRVFCRVRPPLKNEGISVGVTGDNAVIVNSINFSGKKEKIKFGFDRAFDSDSTQQDVFEEISQLVQSSLDGYQTCIFAYGQTGSGKTYTMEGTNDKPGMIPLTVHKIFTAIEELKTLGWQFKISVKYVEIYNNNIFDLLVNEEESKKLQIKYNGPLVILPEANVIEVSEAEEVDHLINIATRNRAVAATKCNAQSSRSHSIFMMDLCGRNIGSNEQRFGGLTLVDLAGSERLDESGAKGERLEETKNINKSLSALGDVIVAIANKDSHIPYRNSKLTELLQNCLGSDSKTLMFVNISSDQQDTLETISSLRFATKVNTCVIGTAKRHVQ</sequence>
<evidence type="ECO:0000256" key="6">
    <source>
        <dbReference type="ARBA" id="ARBA00022840"/>
    </source>
</evidence>